<dbReference type="Proteomes" id="UP000243535">
    <property type="component" value="Unassembled WGS sequence"/>
</dbReference>
<dbReference type="AlphaFoldDB" id="A0A0K6H7P8"/>
<organism evidence="1 2">
    <name type="scientific">Gulbenkiania indica</name>
    <dbReference type="NCBI Taxonomy" id="375574"/>
    <lineage>
        <taxon>Bacteria</taxon>
        <taxon>Pseudomonadati</taxon>
        <taxon>Pseudomonadota</taxon>
        <taxon>Betaproteobacteria</taxon>
        <taxon>Neisseriales</taxon>
        <taxon>Chromobacteriaceae</taxon>
        <taxon>Gulbenkiania</taxon>
    </lineage>
</organism>
<accession>A0A0K6H7P8</accession>
<sequence length="213" mass="24028">MTFFRSVPPSRRLTPQEVLLLQELFGPALATETVRVHGRSFLPGLAVPMAPFGTVYFPRRWFRDDYAVLPARDAGLTALRLFNTFVHEMVHVWQWQNGACVAWRGALASLLQWPDRGRAYLYPLPDGVTLANYGLEQQASLLADYCTLCRWPNHPALLRLLMRDNLAASQAATHPDGLAWLRARFEAVLAPFLSDPACYRGQPGCLGRIRPLR</sequence>
<reference evidence="2" key="1">
    <citation type="submission" date="2015-08" db="EMBL/GenBank/DDBJ databases">
        <authorList>
            <person name="Varghese N."/>
        </authorList>
    </citation>
    <scope>NUCLEOTIDE SEQUENCE [LARGE SCALE GENOMIC DNA]</scope>
    <source>
        <strain evidence="2">DSM 17901</strain>
    </source>
</reference>
<protein>
    <submittedName>
        <fullName evidence="1">Uncharacterized protein</fullName>
    </submittedName>
</protein>
<dbReference type="RefSeq" id="WP_055434476.1">
    <property type="nucleotide sequence ID" value="NZ_CYHA01000009.1"/>
</dbReference>
<dbReference type="EMBL" id="CYHA01000009">
    <property type="protein sequence ID" value="CUA86763.1"/>
    <property type="molecule type" value="Genomic_DNA"/>
</dbReference>
<dbReference type="STRING" id="375574.GCA_001418035_02566"/>
<evidence type="ECO:0000313" key="1">
    <source>
        <dbReference type="EMBL" id="CUA86763.1"/>
    </source>
</evidence>
<name>A0A0K6H7P8_9NEIS</name>
<proteinExistence type="predicted"/>
<evidence type="ECO:0000313" key="2">
    <source>
        <dbReference type="Proteomes" id="UP000243535"/>
    </source>
</evidence>
<keyword evidence="2" id="KW-1185">Reference proteome</keyword>
<gene>
    <name evidence="1" type="ORF">Ga0061063_2794</name>
</gene>
<dbReference type="OrthoDB" id="8686772at2"/>